<dbReference type="Gene3D" id="3.40.50.300">
    <property type="entry name" value="P-loop containing nucleotide triphosphate hydrolases"/>
    <property type="match status" value="1"/>
</dbReference>
<dbReference type="SMART" id="SM00176">
    <property type="entry name" value="RAN"/>
    <property type="match status" value="1"/>
</dbReference>
<dbReference type="GO" id="GO:0003924">
    <property type="term" value="F:GTPase activity"/>
    <property type="evidence" value="ECO:0007669"/>
    <property type="project" value="InterPro"/>
</dbReference>
<feature type="signal peptide" evidence="5">
    <location>
        <begin position="1"/>
        <end position="30"/>
    </location>
</feature>
<dbReference type="SUPFAM" id="SSF52540">
    <property type="entry name" value="P-loop containing nucleoside triphosphate hydrolases"/>
    <property type="match status" value="1"/>
</dbReference>
<evidence type="ECO:0000256" key="1">
    <source>
        <dbReference type="ARBA" id="ARBA00022741"/>
    </source>
</evidence>
<dbReference type="PRINTS" id="PR00449">
    <property type="entry name" value="RASTRNSFRMNG"/>
</dbReference>
<keyword evidence="1" id="KW-0547">Nucleotide-binding</keyword>
<evidence type="ECO:0000313" key="6">
    <source>
        <dbReference type="EMBL" id="KAJ7370588.1"/>
    </source>
</evidence>
<dbReference type="Pfam" id="PF00071">
    <property type="entry name" value="Ras"/>
    <property type="match status" value="1"/>
</dbReference>
<feature type="chain" id="PRO_5040850541" evidence="5">
    <location>
        <begin position="31"/>
        <end position="313"/>
    </location>
</feature>
<dbReference type="FunFam" id="3.40.50.300:FF:001129">
    <property type="entry name" value="ras-related protein Rab-44 isoform X2"/>
    <property type="match status" value="1"/>
</dbReference>
<keyword evidence="7" id="KW-1185">Reference proteome</keyword>
<evidence type="ECO:0000313" key="7">
    <source>
        <dbReference type="Proteomes" id="UP001163046"/>
    </source>
</evidence>
<accession>A0A9X0CQK4</accession>
<dbReference type="OrthoDB" id="5985264at2759"/>
<keyword evidence="5" id="KW-0732">Signal</keyword>
<evidence type="ECO:0000256" key="2">
    <source>
        <dbReference type="ARBA" id="ARBA00023134"/>
    </source>
</evidence>
<dbReference type="GO" id="GO:0005525">
    <property type="term" value="F:GTP binding"/>
    <property type="evidence" value="ECO:0007669"/>
    <property type="project" value="UniProtKB-KW"/>
</dbReference>
<organism evidence="6 7">
    <name type="scientific">Desmophyllum pertusum</name>
    <dbReference type="NCBI Taxonomy" id="174260"/>
    <lineage>
        <taxon>Eukaryota</taxon>
        <taxon>Metazoa</taxon>
        <taxon>Cnidaria</taxon>
        <taxon>Anthozoa</taxon>
        <taxon>Hexacorallia</taxon>
        <taxon>Scleractinia</taxon>
        <taxon>Caryophylliina</taxon>
        <taxon>Caryophylliidae</taxon>
        <taxon>Desmophyllum</taxon>
    </lineage>
</organism>
<feature type="region of interest" description="Disordered" evidence="4">
    <location>
        <begin position="61"/>
        <end position="111"/>
    </location>
</feature>
<dbReference type="SMART" id="SM00175">
    <property type="entry name" value="RAB"/>
    <property type="match status" value="1"/>
</dbReference>
<proteinExistence type="predicted"/>
<protein>
    <submittedName>
        <fullName evidence="6">Activation of store-operated calcium channel</fullName>
    </submittedName>
</protein>
<dbReference type="PROSITE" id="PS51419">
    <property type="entry name" value="RAB"/>
    <property type="match status" value="1"/>
</dbReference>
<dbReference type="CDD" id="cd00154">
    <property type="entry name" value="Rab"/>
    <property type="match status" value="1"/>
</dbReference>
<sequence length="313" mass="34533">MCCHAPCRELILSTAFNLTAVLFFLEIAEEEEENQIKTSDEDLEEDVFRKRKAELISGAVPGRVRRGGEEDESDMSFSEGLSGETGSETDDRPNSPRAAPVGKDNEMCRTGSQDMSDAAVSAISEPSTPERVFKVVFVGDSGVGKSSFIHRFCHDSWKPSFTATIGVDFQIKTMSVDGRCIALQLWDTAGQERFRSITKQYFRKADGVIVFYDVTMETSFLNIKNWMISVEEGTDDGTAIMIVGNKIDLVEEDSGRAVHSQDGKKLAENVTSSRRRINAECIESSAGAPEKEMLQIIVEISSTGVKNNARTLQ</sequence>
<reference evidence="6" key="1">
    <citation type="submission" date="2023-01" db="EMBL/GenBank/DDBJ databases">
        <title>Genome assembly of the deep-sea coral Lophelia pertusa.</title>
        <authorList>
            <person name="Herrera S."/>
            <person name="Cordes E."/>
        </authorList>
    </citation>
    <scope>NUCLEOTIDE SEQUENCE</scope>
    <source>
        <strain evidence="6">USNM1676648</strain>
        <tissue evidence="6">Polyp</tissue>
    </source>
</reference>
<gene>
    <name evidence="6" type="primary">CRACR2A_3</name>
    <name evidence="6" type="ORF">OS493_031324</name>
</gene>
<dbReference type="NCBIfam" id="TIGR00231">
    <property type="entry name" value="small_GTP"/>
    <property type="match status" value="1"/>
</dbReference>
<evidence type="ECO:0000256" key="3">
    <source>
        <dbReference type="ARBA" id="ARBA00023288"/>
    </source>
</evidence>
<dbReference type="SMART" id="SM00174">
    <property type="entry name" value="RHO"/>
    <property type="match status" value="1"/>
</dbReference>
<dbReference type="InterPro" id="IPR050227">
    <property type="entry name" value="Rab"/>
</dbReference>
<dbReference type="InterPro" id="IPR005225">
    <property type="entry name" value="Small_GTP-bd"/>
</dbReference>
<evidence type="ECO:0000256" key="5">
    <source>
        <dbReference type="SAM" id="SignalP"/>
    </source>
</evidence>
<dbReference type="InterPro" id="IPR001806">
    <property type="entry name" value="Small_GTPase"/>
</dbReference>
<dbReference type="PANTHER" id="PTHR47977">
    <property type="entry name" value="RAS-RELATED PROTEIN RAB"/>
    <property type="match status" value="1"/>
</dbReference>
<dbReference type="PROSITE" id="PS51421">
    <property type="entry name" value="RAS"/>
    <property type="match status" value="1"/>
</dbReference>
<dbReference type="AlphaFoldDB" id="A0A9X0CQK4"/>
<dbReference type="EMBL" id="MU826861">
    <property type="protein sequence ID" value="KAJ7370588.1"/>
    <property type="molecule type" value="Genomic_DNA"/>
</dbReference>
<comment type="caution">
    <text evidence="6">The sequence shown here is derived from an EMBL/GenBank/DDBJ whole genome shotgun (WGS) entry which is preliminary data.</text>
</comment>
<dbReference type="SMART" id="SM00173">
    <property type="entry name" value="RAS"/>
    <property type="match status" value="1"/>
</dbReference>
<evidence type="ECO:0000256" key="4">
    <source>
        <dbReference type="SAM" id="MobiDB-lite"/>
    </source>
</evidence>
<name>A0A9X0CQK4_9CNID</name>
<keyword evidence="2" id="KW-0342">GTP-binding</keyword>
<dbReference type="InterPro" id="IPR027417">
    <property type="entry name" value="P-loop_NTPase"/>
</dbReference>
<dbReference type="Proteomes" id="UP001163046">
    <property type="component" value="Unassembled WGS sequence"/>
</dbReference>
<keyword evidence="3" id="KW-0449">Lipoprotein</keyword>